<dbReference type="SMART" id="SM00382">
    <property type="entry name" value="AAA"/>
    <property type="match status" value="1"/>
</dbReference>
<reference evidence="5" key="1">
    <citation type="submission" date="2018-05" db="EMBL/GenBank/DDBJ databases">
        <authorList>
            <person name="Lanie J.A."/>
            <person name="Ng W.-L."/>
            <person name="Kazmierczak K.M."/>
            <person name="Andrzejewski T.M."/>
            <person name="Davidsen T.M."/>
            <person name="Wayne K.J."/>
            <person name="Tettelin H."/>
            <person name="Glass J.I."/>
            <person name="Rusch D."/>
            <person name="Podicherti R."/>
            <person name="Tsui H.-C.T."/>
            <person name="Winkler M.E."/>
        </authorList>
    </citation>
    <scope>NUCLEOTIDE SEQUENCE</scope>
</reference>
<evidence type="ECO:0000256" key="1">
    <source>
        <dbReference type="ARBA" id="ARBA00022448"/>
    </source>
</evidence>
<feature type="domain" description="ABC transporter" evidence="4">
    <location>
        <begin position="1"/>
        <end position="224"/>
    </location>
</feature>
<dbReference type="InterPro" id="IPR027417">
    <property type="entry name" value="P-loop_NTPase"/>
</dbReference>
<dbReference type="GO" id="GO:0016887">
    <property type="term" value="F:ATP hydrolysis activity"/>
    <property type="evidence" value="ECO:0007669"/>
    <property type="project" value="InterPro"/>
</dbReference>
<organism evidence="5">
    <name type="scientific">marine metagenome</name>
    <dbReference type="NCBI Taxonomy" id="408172"/>
    <lineage>
        <taxon>unclassified sequences</taxon>
        <taxon>metagenomes</taxon>
        <taxon>ecological metagenomes</taxon>
    </lineage>
</organism>
<dbReference type="InterPro" id="IPR017871">
    <property type="entry name" value="ABC_transporter-like_CS"/>
</dbReference>
<dbReference type="SUPFAM" id="SSF52540">
    <property type="entry name" value="P-loop containing nucleoside triphosphate hydrolases"/>
    <property type="match status" value="1"/>
</dbReference>
<dbReference type="CDD" id="cd03260">
    <property type="entry name" value="ABC_PstB_phosphate_transporter"/>
    <property type="match status" value="1"/>
</dbReference>
<dbReference type="Gene3D" id="3.40.50.300">
    <property type="entry name" value="P-loop containing nucleotide triphosphate hydrolases"/>
    <property type="match status" value="1"/>
</dbReference>
<dbReference type="InterPro" id="IPR003593">
    <property type="entry name" value="AAA+_ATPase"/>
</dbReference>
<keyword evidence="2" id="KW-0547">Nucleotide-binding</keyword>
<dbReference type="GO" id="GO:0005315">
    <property type="term" value="F:phosphate transmembrane transporter activity"/>
    <property type="evidence" value="ECO:0007669"/>
    <property type="project" value="InterPro"/>
</dbReference>
<dbReference type="PROSITE" id="PS50893">
    <property type="entry name" value="ABC_TRANSPORTER_2"/>
    <property type="match status" value="1"/>
</dbReference>
<dbReference type="PANTHER" id="PTHR43423">
    <property type="entry name" value="ABC TRANSPORTER I FAMILY MEMBER 17"/>
    <property type="match status" value="1"/>
</dbReference>
<dbReference type="AlphaFoldDB" id="A0A382GSE6"/>
<evidence type="ECO:0000313" key="5">
    <source>
        <dbReference type="EMBL" id="SVB78030.1"/>
    </source>
</evidence>
<dbReference type="PANTHER" id="PTHR43423:SF1">
    <property type="entry name" value="ABC TRANSPORTER I FAMILY MEMBER 17"/>
    <property type="match status" value="1"/>
</dbReference>
<name>A0A382GSE6_9ZZZZ</name>
<dbReference type="EMBL" id="UINC01057163">
    <property type="protein sequence ID" value="SVB78030.1"/>
    <property type="molecule type" value="Genomic_DNA"/>
</dbReference>
<protein>
    <recommendedName>
        <fullName evidence="4">ABC transporter domain-containing protein</fullName>
    </recommendedName>
</protein>
<dbReference type="Pfam" id="PF00005">
    <property type="entry name" value="ABC_tran"/>
    <property type="match status" value="1"/>
</dbReference>
<dbReference type="GO" id="GO:0005524">
    <property type="term" value="F:ATP binding"/>
    <property type="evidence" value="ECO:0007669"/>
    <property type="project" value="UniProtKB-KW"/>
</dbReference>
<keyword evidence="1" id="KW-0813">Transport</keyword>
<gene>
    <name evidence="5" type="ORF">METZ01_LOCUS230884</name>
</gene>
<sequence length="232" mass="25929">MTCDLPANSITALIGASGSGKTTLLRVLCRMNDRIESFRIEGSILVDGVDIYRPGTNVYALRRKVGMIFQKPCVFPKSVFDNVIFGVRDMTKISNKDYPDLVEKVLREVFLWEEVKDRLGEKATTLSQGQQQRLTLARMLAVGPEVLLMDEPTSSLDPKSTAAIEKLVQSLKNSHTILWVTHQHDQAQSIADRVLVLEEGQVRLLSPTAPFVRQEKLASFTNVLQNAQGYPE</sequence>
<evidence type="ECO:0000259" key="4">
    <source>
        <dbReference type="PROSITE" id="PS50893"/>
    </source>
</evidence>
<dbReference type="GO" id="GO:0016020">
    <property type="term" value="C:membrane"/>
    <property type="evidence" value="ECO:0007669"/>
    <property type="project" value="InterPro"/>
</dbReference>
<evidence type="ECO:0000256" key="3">
    <source>
        <dbReference type="ARBA" id="ARBA00022840"/>
    </source>
</evidence>
<dbReference type="GO" id="GO:0035435">
    <property type="term" value="P:phosphate ion transmembrane transport"/>
    <property type="evidence" value="ECO:0007669"/>
    <property type="project" value="InterPro"/>
</dbReference>
<proteinExistence type="predicted"/>
<accession>A0A382GSE6</accession>
<dbReference type="PROSITE" id="PS00211">
    <property type="entry name" value="ABC_TRANSPORTER_1"/>
    <property type="match status" value="1"/>
</dbReference>
<evidence type="ECO:0000256" key="2">
    <source>
        <dbReference type="ARBA" id="ARBA00022741"/>
    </source>
</evidence>
<keyword evidence="3" id="KW-0067">ATP-binding</keyword>
<dbReference type="InterPro" id="IPR003439">
    <property type="entry name" value="ABC_transporter-like_ATP-bd"/>
</dbReference>
<dbReference type="InterPro" id="IPR005670">
    <property type="entry name" value="PstB-like"/>
</dbReference>